<dbReference type="InterPro" id="IPR029063">
    <property type="entry name" value="SAM-dependent_MTases_sf"/>
</dbReference>
<dbReference type="SUPFAM" id="SSF53335">
    <property type="entry name" value="S-adenosyl-L-methionine-dependent methyltransferases"/>
    <property type="match status" value="1"/>
</dbReference>
<sequence length="289" mass="33252">MSHDDLICYKSMPRWTVDTMPEAIRNQHNTKVGTWAKITIFSGQLQFDQLDEAGNVLGQLIFDSETETPFVEPQAWHKVTPLTDDLEMQLNFYCTLEDYISKKYDISRTHSEVIFAKDFLEPASKVLDLGSGSGRNSLYLTMLGHEVTSVDANGQALVNLENMAQAENLPSDVHWYDINEATIEEDYDFILSTVVFMFLNRDDIPAIIHNMQTHTKPGGYNLIVCAMDTPDYPCQMPFRFTFTEGELQSYYEGWEFLRYNEDVGELHKRDENGNRIKLRFATMLAKKPD</sequence>
<dbReference type="GO" id="GO:0008168">
    <property type="term" value="F:methyltransferase activity"/>
    <property type="evidence" value="ECO:0007669"/>
    <property type="project" value="UniProtKB-KW"/>
</dbReference>
<dbReference type="Gene3D" id="3.40.50.150">
    <property type="entry name" value="Vaccinia Virus protein VP39"/>
    <property type="match status" value="1"/>
</dbReference>
<dbReference type="CDD" id="cd02440">
    <property type="entry name" value="AdoMet_MTases"/>
    <property type="match status" value="1"/>
</dbReference>
<evidence type="ECO:0000259" key="2">
    <source>
        <dbReference type="Pfam" id="PF09313"/>
    </source>
</evidence>
<dbReference type="PANTHER" id="PTHR43464">
    <property type="entry name" value="METHYLTRANSFERASE"/>
    <property type="match status" value="1"/>
</dbReference>
<dbReference type="InterPro" id="IPR014431">
    <property type="entry name" value="Tellurite-R_TehB-2"/>
</dbReference>
<dbReference type="Proteomes" id="UP001595807">
    <property type="component" value="Unassembled WGS sequence"/>
</dbReference>
<dbReference type="EC" id="2.1.1.-" evidence="3"/>
<gene>
    <name evidence="3" type="primary">tehB</name>
    <name evidence="3" type="ORF">ACFORF_04355</name>
</gene>
<evidence type="ECO:0000313" key="4">
    <source>
        <dbReference type="Proteomes" id="UP001595807"/>
    </source>
</evidence>
<dbReference type="NCBIfam" id="NF008405">
    <property type="entry name" value="PRK11207.1"/>
    <property type="match status" value="1"/>
</dbReference>
<keyword evidence="4" id="KW-1185">Reference proteome</keyword>
<name>A0ABV8CUN4_9STRE</name>
<dbReference type="Gene3D" id="2.60.120.10">
    <property type="entry name" value="Jelly Rolls"/>
    <property type="match status" value="1"/>
</dbReference>
<dbReference type="Pfam" id="PF09313">
    <property type="entry name" value="TehB-like"/>
    <property type="match status" value="1"/>
</dbReference>
<dbReference type="InterPro" id="IPR015985">
    <property type="entry name" value="TehB-like_dom"/>
</dbReference>
<keyword evidence="3" id="KW-0808">Transferase</keyword>
<comment type="caution">
    <text evidence="3">The sequence shown here is derived from an EMBL/GenBank/DDBJ whole genome shotgun (WGS) entry which is preliminary data.</text>
</comment>
<dbReference type="RefSeq" id="WP_380425846.1">
    <property type="nucleotide sequence ID" value="NZ_JBHRZV010000029.1"/>
</dbReference>
<dbReference type="SUPFAM" id="SSF51197">
    <property type="entry name" value="Clavaminate synthase-like"/>
    <property type="match status" value="1"/>
</dbReference>
<dbReference type="NCBIfam" id="NF008992">
    <property type="entry name" value="PRK12335.1"/>
    <property type="match status" value="1"/>
</dbReference>
<dbReference type="PANTHER" id="PTHR43464:SF49">
    <property type="entry name" value="TELLURITE METHYLTRANSFERASE"/>
    <property type="match status" value="1"/>
</dbReference>
<evidence type="ECO:0000259" key="1">
    <source>
        <dbReference type="Pfam" id="PF03848"/>
    </source>
</evidence>
<feature type="domain" description="Tellurite resistance methyltransferase TehB-like" evidence="1">
    <location>
        <begin position="92"/>
        <end position="284"/>
    </location>
</feature>
<dbReference type="NCBIfam" id="TIGR00477">
    <property type="entry name" value="tehB"/>
    <property type="match status" value="1"/>
</dbReference>
<dbReference type="InterPro" id="IPR015392">
    <property type="entry name" value="TehB/YeaR-like_dom"/>
</dbReference>
<evidence type="ECO:0000313" key="3">
    <source>
        <dbReference type="EMBL" id="MFC3927844.1"/>
    </source>
</evidence>
<dbReference type="Pfam" id="PF03848">
    <property type="entry name" value="TehB"/>
    <property type="match status" value="1"/>
</dbReference>
<dbReference type="GO" id="GO:0032259">
    <property type="term" value="P:methylation"/>
    <property type="evidence" value="ECO:0007669"/>
    <property type="project" value="UniProtKB-KW"/>
</dbReference>
<keyword evidence="3" id="KW-0489">Methyltransferase</keyword>
<dbReference type="PIRSF" id="PIRSF005215">
    <property type="entry name" value="TehB"/>
    <property type="match status" value="1"/>
</dbReference>
<reference evidence="4" key="1">
    <citation type="journal article" date="2019" name="Int. J. Syst. Evol. Microbiol.">
        <title>The Global Catalogue of Microorganisms (GCM) 10K type strain sequencing project: providing services to taxonomists for standard genome sequencing and annotation.</title>
        <authorList>
            <consortium name="The Broad Institute Genomics Platform"/>
            <consortium name="The Broad Institute Genome Sequencing Center for Infectious Disease"/>
            <person name="Wu L."/>
            <person name="Ma J."/>
        </authorList>
    </citation>
    <scope>NUCLEOTIDE SEQUENCE [LARGE SCALE GENOMIC DNA]</scope>
    <source>
        <strain evidence="4">CCUG 67170</strain>
    </source>
</reference>
<organism evidence="3 4">
    <name type="scientific">Streptococcus caprae</name>
    <dbReference type="NCBI Taxonomy" id="1640501"/>
    <lineage>
        <taxon>Bacteria</taxon>
        <taxon>Bacillati</taxon>
        <taxon>Bacillota</taxon>
        <taxon>Bacilli</taxon>
        <taxon>Lactobacillales</taxon>
        <taxon>Streptococcaceae</taxon>
        <taxon>Streptococcus</taxon>
    </lineage>
</organism>
<dbReference type="InterPro" id="IPR004537">
    <property type="entry name" value="Tellurite-R_MeTrfase_TehB"/>
</dbReference>
<dbReference type="InterPro" id="IPR014710">
    <property type="entry name" value="RmlC-like_jellyroll"/>
</dbReference>
<accession>A0ABV8CUN4</accession>
<proteinExistence type="predicted"/>
<feature type="domain" description="TehB/YeaR-like" evidence="2">
    <location>
        <begin position="10"/>
        <end position="90"/>
    </location>
</feature>
<dbReference type="EMBL" id="JBHRZV010000029">
    <property type="protein sequence ID" value="MFC3927844.1"/>
    <property type="molecule type" value="Genomic_DNA"/>
</dbReference>
<protein>
    <submittedName>
        <fullName evidence="3">SAM-dependent methyltransferase TehB</fullName>
        <ecNumber evidence="3">2.1.1.-</ecNumber>
    </submittedName>
</protein>